<dbReference type="GO" id="GO:0003779">
    <property type="term" value="F:actin binding"/>
    <property type="evidence" value="ECO:0007669"/>
    <property type="project" value="InterPro"/>
</dbReference>
<dbReference type="PANTHER" id="PTHR23281">
    <property type="entry name" value="MERLIN/MOESIN/EZRIN/RADIXIN"/>
    <property type="match status" value="1"/>
</dbReference>
<gene>
    <name evidence="3" type="ORF">SKAU_G00153560</name>
</gene>
<sequence length="137" mass="15326">MMSSSSFLAAELGEFTARITLLEEAKRRKDEEATEWQHKAVTAQGHLEKTKEELRNVASSPPAPPGGPEENEQYEQDEDSAEASADLSSDGVTNHRHDEDRLTEAQKNERVKHQLQALSSELAEARDNNKKTQNKVL</sequence>
<dbReference type="InterPro" id="IPR011259">
    <property type="entry name" value="ERM_C_dom"/>
</dbReference>
<dbReference type="AlphaFoldDB" id="A0A9Q1IY52"/>
<evidence type="ECO:0000256" key="1">
    <source>
        <dbReference type="SAM" id="MobiDB-lite"/>
    </source>
</evidence>
<dbReference type="Proteomes" id="UP001152622">
    <property type="component" value="Chromosome 5"/>
</dbReference>
<dbReference type="InterPro" id="IPR008954">
    <property type="entry name" value="Moesin_tail_sf"/>
</dbReference>
<dbReference type="Gene3D" id="6.10.360.10">
    <property type="match status" value="1"/>
</dbReference>
<dbReference type="SUPFAM" id="SSF48678">
    <property type="entry name" value="Moesin tail domain"/>
    <property type="match status" value="1"/>
</dbReference>
<evidence type="ECO:0000313" key="4">
    <source>
        <dbReference type="Proteomes" id="UP001152622"/>
    </source>
</evidence>
<feature type="compositionally biased region" description="Acidic residues" evidence="1">
    <location>
        <begin position="69"/>
        <end position="81"/>
    </location>
</feature>
<dbReference type="EMBL" id="JAINUF010000005">
    <property type="protein sequence ID" value="KAJ8358831.1"/>
    <property type="molecule type" value="Genomic_DNA"/>
</dbReference>
<reference evidence="3" key="1">
    <citation type="journal article" date="2023" name="Science">
        <title>Genome structures resolve the early diversification of teleost fishes.</title>
        <authorList>
            <person name="Parey E."/>
            <person name="Louis A."/>
            <person name="Montfort J."/>
            <person name="Bouchez O."/>
            <person name="Roques C."/>
            <person name="Iampietro C."/>
            <person name="Lluch J."/>
            <person name="Castinel A."/>
            <person name="Donnadieu C."/>
            <person name="Desvignes T."/>
            <person name="Floi Bucao C."/>
            <person name="Jouanno E."/>
            <person name="Wen M."/>
            <person name="Mejri S."/>
            <person name="Dirks R."/>
            <person name="Jansen H."/>
            <person name="Henkel C."/>
            <person name="Chen W.J."/>
            <person name="Zahm M."/>
            <person name="Cabau C."/>
            <person name="Klopp C."/>
            <person name="Thompson A.W."/>
            <person name="Robinson-Rechavi M."/>
            <person name="Braasch I."/>
            <person name="Lecointre G."/>
            <person name="Bobe J."/>
            <person name="Postlethwait J.H."/>
            <person name="Berthelot C."/>
            <person name="Roest Crollius H."/>
            <person name="Guiguen Y."/>
        </authorList>
    </citation>
    <scope>NUCLEOTIDE SEQUENCE</scope>
    <source>
        <strain evidence="3">WJC10195</strain>
    </source>
</reference>
<organism evidence="3 4">
    <name type="scientific">Synaphobranchus kaupii</name>
    <name type="common">Kaup's arrowtooth eel</name>
    <dbReference type="NCBI Taxonomy" id="118154"/>
    <lineage>
        <taxon>Eukaryota</taxon>
        <taxon>Metazoa</taxon>
        <taxon>Chordata</taxon>
        <taxon>Craniata</taxon>
        <taxon>Vertebrata</taxon>
        <taxon>Euteleostomi</taxon>
        <taxon>Actinopterygii</taxon>
        <taxon>Neopterygii</taxon>
        <taxon>Teleostei</taxon>
        <taxon>Anguilliformes</taxon>
        <taxon>Synaphobranchidae</taxon>
        <taxon>Synaphobranchus</taxon>
    </lineage>
</organism>
<proteinExistence type="predicted"/>
<feature type="region of interest" description="Disordered" evidence="1">
    <location>
        <begin position="27"/>
        <end position="137"/>
    </location>
</feature>
<name>A0A9Q1IY52_SYNKA</name>
<dbReference type="OrthoDB" id="6018897at2759"/>
<comment type="caution">
    <text evidence="3">The sequence shown here is derived from an EMBL/GenBank/DDBJ whole genome shotgun (WGS) entry which is preliminary data.</text>
</comment>
<feature type="domain" description="Ezrin/radixin/moesin C-terminal" evidence="2">
    <location>
        <begin position="95"/>
        <end position="135"/>
    </location>
</feature>
<protein>
    <recommendedName>
        <fullName evidence="2">Ezrin/radixin/moesin C-terminal domain-containing protein</fullName>
    </recommendedName>
</protein>
<feature type="compositionally biased region" description="Basic and acidic residues" evidence="1">
    <location>
        <begin position="93"/>
        <end position="112"/>
    </location>
</feature>
<evidence type="ECO:0000259" key="2">
    <source>
        <dbReference type="Pfam" id="PF00769"/>
    </source>
</evidence>
<dbReference type="InterPro" id="IPR011174">
    <property type="entry name" value="ERM"/>
</dbReference>
<keyword evidence="4" id="KW-1185">Reference proteome</keyword>
<evidence type="ECO:0000313" key="3">
    <source>
        <dbReference type="EMBL" id="KAJ8358831.1"/>
    </source>
</evidence>
<accession>A0A9Q1IY52</accession>
<feature type="compositionally biased region" description="Basic and acidic residues" evidence="1">
    <location>
        <begin position="27"/>
        <end position="38"/>
    </location>
</feature>
<dbReference type="Pfam" id="PF00769">
    <property type="entry name" value="ERM_C"/>
    <property type="match status" value="1"/>
</dbReference>
<feature type="compositionally biased region" description="Basic and acidic residues" evidence="1">
    <location>
        <begin position="46"/>
        <end position="55"/>
    </location>
</feature>